<keyword evidence="9" id="KW-0560">Oxidoreductase</keyword>
<dbReference type="InterPro" id="IPR012349">
    <property type="entry name" value="Split_barrel_FMN-bd"/>
</dbReference>
<evidence type="ECO:0000256" key="7">
    <source>
        <dbReference type="ARBA" id="ARBA00022630"/>
    </source>
</evidence>
<dbReference type="InterPro" id="IPR035937">
    <property type="entry name" value="FPG_N"/>
</dbReference>
<dbReference type="PANTHER" id="PTHR10851">
    <property type="entry name" value="PYRIDOXINE-5-PHOSPHATE OXIDASE"/>
    <property type="match status" value="1"/>
</dbReference>
<proteinExistence type="inferred from homology"/>
<dbReference type="GO" id="GO:0008270">
    <property type="term" value="F:zinc ion binding"/>
    <property type="evidence" value="ECO:0007669"/>
    <property type="project" value="InterPro"/>
</dbReference>
<evidence type="ECO:0000259" key="10">
    <source>
        <dbReference type="PROSITE" id="PS51068"/>
    </source>
</evidence>
<dbReference type="SUPFAM" id="SSF81624">
    <property type="entry name" value="N-terminal domain of MutM-like DNA repair proteins"/>
    <property type="match status" value="1"/>
</dbReference>
<dbReference type="EMBL" id="CAJHJT010000013">
    <property type="protein sequence ID" value="CAD7000754.1"/>
    <property type="molecule type" value="Genomic_DNA"/>
</dbReference>
<evidence type="ECO:0000256" key="1">
    <source>
        <dbReference type="ARBA" id="ARBA00001917"/>
    </source>
</evidence>
<dbReference type="GO" id="GO:0003906">
    <property type="term" value="F:DNA-(apurinic or apyrimidinic site) endonuclease activity"/>
    <property type="evidence" value="ECO:0007669"/>
    <property type="project" value="InterPro"/>
</dbReference>
<dbReference type="AlphaFoldDB" id="A0A811UPT6"/>
<comment type="function">
    <text evidence="2">Catalyzes the oxidation of either pyridoxine 5'-phosphate (PNP) or pyridoxamine 5'-phosphate (PMP) into pyridoxal 5'-phosphate (PLP).</text>
</comment>
<evidence type="ECO:0000256" key="6">
    <source>
        <dbReference type="ARBA" id="ARBA00012801"/>
    </source>
</evidence>
<dbReference type="Proteomes" id="UP000606786">
    <property type="component" value="Unassembled WGS sequence"/>
</dbReference>
<comment type="similarity">
    <text evidence="5">Belongs to the pyridoxamine 5'-phosphate oxidase family.</text>
</comment>
<comment type="pathway">
    <text evidence="4">Cofactor metabolism; pyridoxal 5'-phosphate salvage; pyridoxal 5'-phosphate from pyridoxine 5'-phosphate: step 1/1.</text>
</comment>
<dbReference type="GO" id="GO:0004733">
    <property type="term" value="F:pyridoxamine phosphate oxidase activity"/>
    <property type="evidence" value="ECO:0007669"/>
    <property type="project" value="UniProtKB-EC"/>
</dbReference>
<gene>
    <name evidence="11" type="ORF">CCAP1982_LOCUS9228</name>
</gene>
<feature type="domain" description="Formamidopyrimidine-DNA glycosylase catalytic" evidence="10">
    <location>
        <begin position="1"/>
        <end position="68"/>
    </location>
</feature>
<dbReference type="SUPFAM" id="SSF50475">
    <property type="entry name" value="FMN-binding split barrel"/>
    <property type="match status" value="1"/>
</dbReference>
<sequence>MRVPVIKNIDDVLKNRCISNIERRDNDTAVVMHLGMSGKLIYAEDDRARNKHDHAGTGLKYKECERLATEIKNVLNDAITAGGSTLRNYAQPSGSVGCFQNEPTAMTLATCSKDCIPSARVVLLKEYGEKGFTFFTNVNSRKGRELTENPKAALVFHWIEFSRQVRIEGDVKLLDGEQAATGSMMYFVTKDPTISTVKLLSPYLFYKANGTF</sequence>
<comment type="pathway">
    <text evidence="3">Cofactor metabolism; pyridoxal 5'-phosphate salvage; pyridoxal 5'-phosphate from pyridoxamine 5'-phosphate: step 1/1.</text>
</comment>
<comment type="caution">
    <text evidence="11">The sequence shown here is derived from an EMBL/GenBank/DDBJ whole genome shotgun (WGS) entry which is preliminary data.</text>
</comment>
<protein>
    <recommendedName>
        <fullName evidence="6">pyridoxal 5'-phosphate synthase</fullName>
        <ecNumber evidence="6">1.4.3.5</ecNumber>
    </recommendedName>
</protein>
<name>A0A811UPT6_CERCA</name>
<reference evidence="11" key="1">
    <citation type="submission" date="2020-11" db="EMBL/GenBank/DDBJ databases">
        <authorList>
            <person name="Whitehead M."/>
        </authorList>
    </citation>
    <scope>NUCLEOTIDE SEQUENCE</scope>
    <source>
        <strain evidence="11">EGII</strain>
    </source>
</reference>
<keyword evidence="12" id="KW-1185">Reference proteome</keyword>
<dbReference type="EC" id="1.4.3.5" evidence="6"/>
<dbReference type="UniPathway" id="UPA01068">
    <property type="reaction ID" value="UER00304"/>
</dbReference>
<keyword evidence="7" id="KW-0285">Flavoprotein</keyword>
<evidence type="ECO:0000256" key="5">
    <source>
        <dbReference type="ARBA" id="ARBA00007301"/>
    </source>
</evidence>
<dbReference type="GO" id="GO:0008615">
    <property type="term" value="P:pyridoxine biosynthetic process"/>
    <property type="evidence" value="ECO:0007669"/>
    <property type="project" value="InterPro"/>
</dbReference>
<evidence type="ECO:0000256" key="4">
    <source>
        <dbReference type="ARBA" id="ARBA00005037"/>
    </source>
</evidence>
<dbReference type="InterPro" id="IPR000659">
    <property type="entry name" value="Pyridox_Oxase"/>
</dbReference>
<keyword evidence="8" id="KW-0288">FMN</keyword>
<comment type="cofactor">
    <cofactor evidence="1">
        <name>FMN</name>
        <dbReference type="ChEBI" id="CHEBI:58210"/>
    </cofactor>
</comment>
<evidence type="ECO:0000313" key="12">
    <source>
        <dbReference type="Proteomes" id="UP000606786"/>
    </source>
</evidence>
<organism evidence="11 12">
    <name type="scientific">Ceratitis capitata</name>
    <name type="common">Mediterranean fruit fly</name>
    <name type="synonym">Tephritis capitata</name>
    <dbReference type="NCBI Taxonomy" id="7213"/>
    <lineage>
        <taxon>Eukaryota</taxon>
        <taxon>Metazoa</taxon>
        <taxon>Ecdysozoa</taxon>
        <taxon>Arthropoda</taxon>
        <taxon>Hexapoda</taxon>
        <taxon>Insecta</taxon>
        <taxon>Pterygota</taxon>
        <taxon>Neoptera</taxon>
        <taxon>Endopterygota</taxon>
        <taxon>Diptera</taxon>
        <taxon>Brachycera</taxon>
        <taxon>Muscomorpha</taxon>
        <taxon>Tephritoidea</taxon>
        <taxon>Tephritidae</taxon>
        <taxon>Ceratitis</taxon>
        <taxon>Ceratitis</taxon>
    </lineage>
</organism>
<dbReference type="InterPro" id="IPR012319">
    <property type="entry name" value="FPG_cat"/>
</dbReference>
<evidence type="ECO:0000256" key="9">
    <source>
        <dbReference type="ARBA" id="ARBA00023002"/>
    </source>
</evidence>
<evidence type="ECO:0000256" key="2">
    <source>
        <dbReference type="ARBA" id="ARBA00003691"/>
    </source>
</evidence>
<evidence type="ECO:0000256" key="8">
    <source>
        <dbReference type="ARBA" id="ARBA00022643"/>
    </source>
</evidence>
<dbReference type="GO" id="GO:0010181">
    <property type="term" value="F:FMN binding"/>
    <property type="evidence" value="ECO:0007669"/>
    <property type="project" value="InterPro"/>
</dbReference>
<dbReference type="Gene3D" id="2.30.110.10">
    <property type="entry name" value="Electron Transport, Fmn-binding Protein, Chain A"/>
    <property type="match status" value="1"/>
</dbReference>
<evidence type="ECO:0000256" key="3">
    <source>
        <dbReference type="ARBA" id="ARBA00004738"/>
    </source>
</evidence>
<dbReference type="Gene3D" id="3.20.190.10">
    <property type="entry name" value="MutM-like, N-terminal"/>
    <property type="match status" value="1"/>
</dbReference>
<dbReference type="GO" id="GO:0006284">
    <property type="term" value="P:base-excision repair"/>
    <property type="evidence" value="ECO:0007669"/>
    <property type="project" value="InterPro"/>
</dbReference>
<dbReference type="PANTHER" id="PTHR10851:SF0">
    <property type="entry name" value="PYRIDOXINE-5'-PHOSPHATE OXIDASE"/>
    <property type="match status" value="1"/>
</dbReference>
<accession>A0A811UPT6</accession>
<dbReference type="Pfam" id="PF01243">
    <property type="entry name" value="PNPOx_N"/>
    <property type="match status" value="1"/>
</dbReference>
<dbReference type="GO" id="GO:0019104">
    <property type="term" value="F:DNA N-glycosylase activity"/>
    <property type="evidence" value="ECO:0007669"/>
    <property type="project" value="InterPro"/>
</dbReference>
<evidence type="ECO:0000313" key="11">
    <source>
        <dbReference type="EMBL" id="CAD7000754.1"/>
    </source>
</evidence>
<dbReference type="InterPro" id="IPR011576">
    <property type="entry name" value="Pyridox_Oxase_N"/>
</dbReference>
<dbReference type="PROSITE" id="PS51068">
    <property type="entry name" value="FPG_CAT"/>
    <property type="match status" value="1"/>
</dbReference>